<feature type="region of interest" description="Disordered" evidence="3">
    <location>
        <begin position="18"/>
        <end position="37"/>
    </location>
</feature>
<reference evidence="5 6" key="1">
    <citation type="submission" date="2019-11" db="EMBL/GenBank/DDBJ databases">
        <authorList>
            <person name="Zheng R.K."/>
            <person name="Sun C.M."/>
        </authorList>
    </citation>
    <scope>NUCLEOTIDE SEQUENCE [LARGE SCALE GENOMIC DNA]</scope>
    <source>
        <strain evidence="5 6">SRB007</strain>
    </source>
</reference>
<dbReference type="Pfam" id="PF00011">
    <property type="entry name" value="HSP20"/>
    <property type="match status" value="1"/>
</dbReference>
<name>A0A6I6JEQ0_9BACT</name>
<dbReference type="InterPro" id="IPR002068">
    <property type="entry name" value="A-crystallin/Hsp20_dom"/>
</dbReference>
<organism evidence="5 6">
    <name type="scientific">Pseudodesulfovibrio cashew</name>
    <dbReference type="NCBI Taxonomy" id="2678688"/>
    <lineage>
        <taxon>Bacteria</taxon>
        <taxon>Pseudomonadati</taxon>
        <taxon>Thermodesulfobacteriota</taxon>
        <taxon>Desulfovibrionia</taxon>
        <taxon>Desulfovibrionales</taxon>
        <taxon>Desulfovibrionaceae</taxon>
    </lineage>
</organism>
<dbReference type="InterPro" id="IPR031107">
    <property type="entry name" value="Small_HSP"/>
</dbReference>
<accession>A0A6I6JEQ0</accession>
<dbReference type="PANTHER" id="PTHR11527">
    <property type="entry name" value="HEAT-SHOCK PROTEIN 20 FAMILY MEMBER"/>
    <property type="match status" value="1"/>
</dbReference>
<dbReference type="SUPFAM" id="SSF49764">
    <property type="entry name" value="HSP20-like chaperones"/>
    <property type="match status" value="1"/>
</dbReference>
<dbReference type="CDD" id="cd06464">
    <property type="entry name" value="ACD_sHsps-like"/>
    <property type="match status" value="1"/>
</dbReference>
<dbReference type="Gene3D" id="2.60.40.790">
    <property type="match status" value="1"/>
</dbReference>
<keyword evidence="6" id="KW-1185">Reference proteome</keyword>
<proteinExistence type="inferred from homology"/>
<evidence type="ECO:0000259" key="4">
    <source>
        <dbReference type="PROSITE" id="PS01031"/>
    </source>
</evidence>
<protein>
    <submittedName>
        <fullName evidence="5">Hsp20 family protein</fullName>
    </submittedName>
</protein>
<evidence type="ECO:0000256" key="1">
    <source>
        <dbReference type="PROSITE-ProRule" id="PRU00285"/>
    </source>
</evidence>
<dbReference type="RefSeq" id="WP_158946776.1">
    <property type="nucleotide sequence ID" value="NZ_CP046400.1"/>
</dbReference>
<dbReference type="Proteomes" id="UP000428328">
    <property type="component" value="Chromosome"/>
</dbReference>
<dbReference type="EMBL" id="CP046400">
    <property type="protein sequence ID" value="QGY39550.1"/>
    <property type="molecule type" value="Genomic_DNA"/>
</dbReference>
<sequence>MTVSKLNPWNWFRKEREQEHSLPVRKPGRGGTGAVSPLDRFHDEFDRMVESMFTGFGLPAEGGLFGAGEAGFGKVAIKPKVDVYGTEKEYVIEADLPGVEEKDLSIELKDDVLILSAEKRHDEKTEEKGYYRVERSYGSFRRVFNIPEDADRENIRAKLTKGVLCVTMPRTRAVGGETRKIAVDSEQTA</sequence>
<dbReference type="AlphaFoldDB" id="A0A6I6JEQ0"/>
<dbReference type="InterPro" id="IPR008978">
    <property type="entry name" value="HSP20-like_chaperone"/>
</dbReference>
<evidence type="ECO:0000256" key="2">
    <source>
        <dbReference type="RuleBase" id="RU003616"/>
    </source>
</evidence>
<dbReference type="KEGG" id="psel:GM415_05265"/>
<feature type="domain" description="SHSP" evidence="4">
    <location>
        <begin position="72"/>
        <end position="186"/>
    </location>
</feature>
<gene>
    <name evidence="5" type="ORF">GM415_05265</name>
</gene>
<evidence type="ECO:0000313" key="6">
    <source>
        <dbReference type="Proteomes" id="UP000428328"/>
    </source>
</evidence>
<evidence type="ECO:0000313" key="5">
    <source>
        <dbReference type="EMBL" id="QGY39550.1"/>
    </source>
</evidence>
<evidence type="ECO:0000256" key="3">
    <source>
        <dbReference type="SAM" id="MobiDB-lite"/>
    </source>
</evidence>
<comment type="similarity">
    <text evidence="1 2">Belongs to the small heat shock protein (HSP20) family.</text>
</comment>
<dbReference type="PROSITE" id="PS01031">
    <property type="entry name" value="SHSP"/>
    <property type="match status" value="1"/>
</dbReference>